<organism evidence="1 2">
    <name type="scientific">Portunus trituberculatus</name>
    <name type="common">Swimming crab</name>
    <name type="synonym">Neptunus trituberculatus</name>
    <dbReference type="NCBI Taxonomy" id="210409"/>
    <lineage>
        <taxon>Eukaryota</taxon>
        <taxon>Metazoa</taxon>
        <taxon>Ecdysozoa</taxon>
        <taxon>Arthropoda</taxon>
        <taxon>Crustacea</taxon>
        <taxon>Multicrustacea</taxon>
        <taxon>Malacostraca</taxon>
        <taxon>Eumalacostraca</taxon>
        <taxon>Eucarida</taxon>
        <taxon>Decapoda</taxon>
        <taxon>Pleocyemata</taxon>
        <taxon>Brachyura</taxon>
        <taxon>Eubrachyura</taxon>
        <taxon>Portunoidea</taxon>
        <taxon>Portunidae</taxon>
        <taxon>Portuninae</taxon>
        <taxon>Portunus</taxon>
    </lineage>
</organism>
<protein>
    <submittedName>
        <fullName evidence="1">Uncharacterized protein</fullName>
    </submittedName>
</protein>
<proteinExistence type="predicted"/>
<gene>
    <name evidence="1" type="ORF">E2C01_064358</name>
</gene>
<dbReference type="Proteomes" id="UP000324222">
    <property type="component" value="Unassembled WGS sequence"/>
</dbReference>
<dbReference type="AlphaFoldDB" id="A0A5B7HK45"/>
<accession>A0A5B7HK45</accession>
<reference evidence="1 2" key="1">
    <citation type="submission" date="2019-05" db="EMBL/GenBank/DDBJ databases">
        <title>Another draft genome of Portunus trituberculatus and its Hox gene families provides insights of decapod evolution.</title>
        <authorList>
            <person name="Jeong J.-H."/>
            <person name="Song I."/>
            <person name="Kim S."/>
            <person name="Choi T."/>
            <person name="Kim D."/>
            <person name="Ryu S."/>
            <person name="Kim W."/>
        </authorList>
    </citation>
    <scope>NUCLEOTIDE SEQUENCE [LARGE SCALE GENOMIC DNA]</scope>
    <source>
        <tissue evidence="1">Muscle</tissue>
    </source>
</reference>
<name>A0A5B7HK45_PORTR</name>
<keyword evidence="2" id="KW-1185">Reference proteome</keyword>
<evidence type="ECO:0000313" key="1">
    <source>
        <dbReference type="EMBL" id="MPC70119.1"/>
    </source>
</evidence>
<evidence type="ECO:0000313" key="2">
    <source>
        <dbReference type="Proteomes" id="UP000324222"/>
    </source>
</evidence>
<comment type="caution">
    <text evidence="1">The sequence shown here is derived from an EMBL/GenBank/DDBJ whole genome shotgun (WGS) entry which is preliminary data.</text>
</comment>
<dbReference type="EMBL" id="VSRR010030583">
    <property type="protein sequence ID" value="MPC70119.1"/>
    <property type="molecule type" value="Genomic_DNA"/>
</dbReference>
<sequence>MTDSLSLPLSLTYRAVSIARYMTLLLHRWQGSGQPYG</sequence>